<reference evidence="2" key="1">
    <citation type="journal article" date="2021" name="Proc. Natl. Acad. Sci. U.S.A.">
        <title>A Catalog of Tens of Thousands of Viruses from Human Metagenomes Reveals Hidden Associations with Chronic Diseases.</title>
        <authorList>
            <person name="Tisza M.J."/>
            <person name="Buck C.B."/>
        </authorList>
    </citation>
    <scope>NUCLEOTIDE SEQUENCE</scope>
    <source>
        <strain evidence="2">Ct3Pt8</strain>
    </source>
</reference>
<keyword evidence="1" id="KW-0472">Membrane</keyword>
<name>A0A8S5MMX1_9CAUD</name>
<dbReference type="EMBL" id="BK014935">
    <property type="protein sequence ID" value="DAD83399.1"/>
    <property type="molecule type" value="Genomic_DNA"/>
</dbReference>
<protein>
    <submittedName>
        <fullName evidence="2">Uncharacterized protein</fullName>
    </submittedName>
</protein>
<feature type="transmembrane region" description="Helical" evidence="1">
    <location>
        <begin position="6"/>
        <end position="28"/>
    </location>
</feature>
<sequence>MKNKLIWALAVVVIALVFGGLIIAYGNLYKKLREKEDSDFQKSDTVYVEKFYSPKKEYSVISIPKLVTFYLTDTVEVERVELRRDTIRLTYRDSNYLEVNSNYLTQYPQNDKLIQMLVDNRNLSLVLLNTSGQVYQKAHSVDFTKYDYNYFDNQLTFKKKNFFHRLQPFVEFTARPIHNNWDLGMGINYKTSKINYELGLNGYYYSLNQKPWNYDVFFRVRYNFN</sequence>
<keyword evidence="1" id="KW-1133">Transmembrane helix</keyword>
<evidence type="ECO:0000313" key="2">
    <source>
        <dbReference type="EMBL" id="DAD83399.1"/>
    </source>
</evidence>
<organism evidence="2">
    <name type="scientific">Myoviridae sp. ct3Pt8</name>
    <dbReference type="NCBI Taxonomy" id="2826608"/>
    <lineage>
        <taxon>Viruses</taxon>
        <taxon>Duplodnaviria</taxon>
        <taxon>Heunggongvirae</taxon>
        <taxon>Uroviricota</taxon>
        <taxon>Caudoviricetes</taxon>
    </lineage>
</organism>
<accession>A0A8S5MMX1</accession>
<proteinExistence type="predicted"/>
<keyword evidence="1" id="KW-0812">Transmembrane</keyword>
<evidence type="ECO:0000256" key="1">
    <source>
        <dbReference type="SAM" id="Phobius"/>
    </source>
</evidence>